<accession>A0A8B8IK03</accession>
<evidence type="ECO:0000313" key="11">
    <source>
        <dbReference type="Proteomes" id="UP001652626"/>
    </source>
</evidence>
<evidence type="ECO:0000256" key="7">
    <source>
        <dbReference type="ARBA" id="ARBA00023136"/>
    </source>
</evidence>
<feature type="transmembrane region" description="Helical" evidence="10">
    <location>
        <begin position="48"/>
        <end position="67"/>
    </location>
</feature>
<evidence type="ECO:0000256" key="4">
    <source>
        <dbReference type="ARBA" id="ARBA00022692"/>
    </source>
</evidence>
<feature type="transmembrane region" description="Helical" evidence="10">
    <location>
        <begin position="143"/>
        <end position="162"/>
    </location>
</feature>
<evidence type="ECO:0000256" key="9">
    <source>
        <dbReference type="ARBA" id="ARBA00023224"/>
    </source>
</evidence>
<dbReference type="GO" id="GO:0005886">
    <property type="term" value="C:plasma membrane"/>
    <property type="evidence" value="ECO:0007669"/>
    <property type="project" value="UniProtKB-SubCell"/>
</dbReference>
<dbReference type="Pfam" id="PF02949">
    <property type="entry name" value="7tm_6"/>
    <property type="match status" value="1"/>
</dbReference>
<dbReference type="PANTHER" id="PTHR21137">
    <property type="entry name" value="ODORANT RECEPTOR"/>
    <property type="match status" value="1"/>
</dbReference>
<dbReference type="OrthoDB" id="7475020at2759"/>
<keyword evidence="6 10" id="KW-1133">Transmembrane helix</keyword>
<organism evidence="11 12">
    <name type="scientific">Vanessa tameamea</name>
    <name type="common">Kamehameha butterfly</name>
    <dbReference type="NCBI Taxonomy" id="334116"/>
    <lineage>
        <taxon>Eukaryota</taxon>
        <taxon>Metazoa</taxon>
        <taxon>Ecdysozoa</taxon>
        <taxon>Arthropoda</taxon>
        <taxon>Hexapoda</taxon>
        <taxon>Insecta</taxon>
        <taxon>Pterygota</taxon>
        <taxon>Neoptera</taxon>
        <taxon>Endopterygota</taxon>
        <taxon>Lepidoptera</taxon>
        <taxon>Glossata</taxon>
        <taxon>Ditrysia</taxon>
        <taxon>Papilionoidea</taxon>
        <taxon>Nymphalidae</taxon>
        <taxon>Nymphalinae</taxon>
        <taxon>Vanessa</taxon>
    </lineage>
</organism>
<keyword evidence="4 10" id="KW-0812">Transmembrane</keyword>
<dbReference type="GO" id="GO:0004984">
    <property type="term" value="F:olfactory receptor activity"/>
    <property type="evidence" value="ECO:0007669"/>
    <property type="project" value="InterPro"/>
</dbReference>
<dbReference type="GeneID" id="113400836"/>
<evidence type="ECO:0000313" key="12">
    <source>
        <dbReference type="RefSeq" id="XP_026496326.2"/>
    </source>
</evidence>
<evidence type="ECO:0000256" key="8">
    <source>
        <dbReference type="ARBA" id="ARBA00023170"/>
    </source>
</evidence>
<feature type="transmembrane region" description="Helical" evidence="10">
    <location>
        <begin position="308"/>
        <end position="329"/>
    </location>
</feature>
<comment type="similarity">
    <text evidence="10">Belongs to the insect chemoreceptor superfamily. Heteromeric odorant receptor channel (TC 1.A.69) family.</text>
</comment>
<keyword evidence="11" id="KW-1185">Reference proteome</keyword>
<gene>
    <name evidence="12" type="primary">LOC113400836</name>
</gene>
<dbReference type="Proteomes" id="UP001652626">
    <property type="component" value="Chromosome 10"/>
</dbReference>
<evidence type="ECO:0000256" key="10">
    <source>
        <dbReference type="RuleBase" id="RU351113"/>
    </source>
</evidence>
<dbReference type="InterPro" id="IPR004117">
    <property type="entry name" value="7tm6_olfct_rcpt"/>
</dbReference>
<proteinExistence type="inferred from homology"/>
<evidence type="ECO:0000256" key="2">
    <source>
        <dbReference type="ARBA" id="ARBA00022475"/>
    </source>
</evidence>
<comment type="caution">
    <text evidence="10">Lacks conserved residue(s) required for the propagation of feature annotation.</text>
</comment>
<evidence type="ECO:0000256" key="5">
    <source>
        <dbReference type="ARBA" id="ARBA00022725"/>
    </source>
</evidence>
<keyword evidence="8 10" id="KW-0675">Receptor</keyword>
<evidence type="ECO:0000256" key="6">
    <source>
        <dbReference type="ARBA" id="ARBA00022989"/>
    </source>
</evidence>
<dbReference type="GO" id="GO:0007165">
    <property type="term" value="P:signal transduction"/>
    <property type="evidence" value="ECO:0007669"/>
    <property type="project" value="UniProtKB-KW"/>
</dbReference>
<evidence type="ECO:0000256" key="3">
    <source>
        <dbReference type="ARBA" id="ARBA00022606"/>
    </source>
</evidence>
<dbReference type="PANTHER" id="PTHR21137:SF35">
    <property type="entry name" value="ODORANT RECEPTOR 19A-RELATED"/>
    <property type="match status" value="1"/>
</dbReference>
<keyword evidence="9 10" id="KW-0807">Transducer</keyword>
<comment type="subcellular location">
    <subcellularLocation>
        <location evidence="1 10">Cell membrane</location>
        <topology evidence="1 10">Multi-pass membrane protein</topology>
    </subcellularLocation>
</comment>
<evidence type="ECO:0000256" key="1">
    <source>
        <dbReference type="ARBA" id="ARBA00004651"/>
    </source>
</evidence>
<reference evidence="12" key="1">
    <citation type="submission" date="2025-08" db="UniProtKB">
        <authorList>
            <consortium name="RefSeq"/>
        </authorList>
    </citation>
    <scope>IDENTIFICATION</scope>
    <source>
        <tissue evidence="12">Whole body</tissue>
    </source>
</reference>
<keyword evidence="3 10" id="KW-0716">Sensory transduction</keyword>
<name>A0A8B8IK03_VANTA</name>
<dbReference type="RefSeq" id="XP_026496326.2">
    <property type="nucleotide sequence ID" value="XM_026640541.2"/>
</dbReference>
<feature type="transmembrane region" description="Helical" evidence="10">
    <location>
        <begin position="73"/>
        <end position="95"/>
    </location>
</feature>
<feature type="transmembrane region" description="Helical" evidence="10">
    <location>
        <begin position="197"/>
        <end position="218"/>
    </location>
</feature>
<keyword evidence="7 10" id="KW-0472">Membrane</keyword>
<protein>
    <recommendedName>
        <fullName evidence="10">Odorant receptor</fullName>
    </recommendedName>
</protein>
<dbReference type="OMA" id="YNIIGHI"/>
<keyword evidence="5 10" id="KW-0552">Olfaction</keyword>
<dbReference type="GO" id="GO:0005549">
    <property type="term" value="F:odorant binding"/>
    <property type="evidence" value="ECO:0007669"/>
    <property type="project" value="InterPro"/>
</dbReference>
<keyword evidence="2" id="KW-1003">Cell membrane</keyword>
<sequence length="404" mass="47369">MGVEYYLQPPVNQLFYRYMANLMSFFSVGDRAAWGYKKVTAVQVINSTIMYIFGPVCVVSQIAYFYFNYSELNFDILGIMFSVFPATCLANVNIYSSRFKSYKNLSLNFLQKIHLYNIYKESKDEFVKKRLVSMERMTRWTSYYLMFFFITNWLGWITITAVNNYNNRELVLNHTVRLQTCLFIWMPFDYSYDYRSWFVLHLINCYTVLAGVSSMMVFQSVNYMIVYNIIGHIHVLKKSFKTDFTHNLSDHDVRKKLSKIVEYHTFINKVFKEAENAFGFNVAANYLQNLFGNSVVLYQLIYGGRENMVLYVTMIMAYTGGPILMSFVLEEIRRQTHDLPDVVYSIPWEKMSVANRKTVLLILQRTQILMDFKALGGFKAGVGPMISILKTTFSYYVMLETTIS</sequence>